<comment type="caution">
    <text evidence="1">The sequence shown here is derived from an EMBL/GenBank/DDBJ whole genome shotgun (WGS) entry which is preliminary data.</text>
</comment>
<keyword evidence="2" id="KW-1185">Reference proteome</keyword>
<evidence type="ECO:0000313" key="1">
    <source>
        <dbReference type="EMBL" id="KAK6590802.1"/>
    </source>
</evidence>
<dbReference type="AlphaFoldDB" id="A0AAV9Y3A5"/>
<accession>A0AAV9Y3A5</accession>
<evidence type="ECO:0000313" key="2">
    <source>
        <dbReference type="Proteomes" id="UP001311799"/>
    </source>
</evidence>
<sequence length="374" mass="43159">MRYLRNVYSLKLCFLSLFISFIFLLFIGSTKGYDSNSLEIQYEYDDNSFESTEESLIQDASIIETPSDNRINSLDEYLKYIVNDMLFPIDGIMKGYCLYRSVLDEAKNGFDLASKEEITVLSLILSGSWKNPISFISRCKNGFKKLSNIGRITKKSGENLSWSTISKKRRSAKASRINICFRARICSRLLKKKEGTEQIREFLNSRTQYSLIYPNNGSEDTVWNVIREYKHIISAGVIKGEIDNYLRVIILFNYLNKAIEHIQGTPLDFSTCIALINAMVREKSLNEWLISSRGKKMNDRETGFDRVTNLRYDYSVSSAQNIAKFKFKTCIHVILSSDVLFDEYADSVQSKYVVLSALKGRVTWICRKMFLKQV</sequence>
<reference evidence="1 2" key="1">
    <citation type="submission" date="2023-10" db="EMBL/GenBank/DDBJ databases">
        <title>Comparative genomics analysis reveals potential genetic determinants of host preference in Cryptosporidium xiaoi.</title>
        <authorList>
            <person name="Xiao L."/>
            <person name="Li J."/>
        </authorList>
    </citation>
    <scope>NUCLEOTIDE SEQUENCE [LARGE SCALE GENOMIC DNA]</scope>
    <source>
        <strain evidence="1 2">52996</strain>
    </source>
</reference>
<protein>
    <submittedName>
        <fullName evidence="1">Uncharacterized protein</fullName>
    </submittedName>
</protein>
<name>A0AAV9Y3A5_9CRYT</name>
<proteinExistence type="predicted"/>
<organism evidence="1 2">
    <name type="scientific">Cryptosporidium xiaoi</name>
    <dbReference type="NCBI Taxonomy" id="659607"/>
    <lineage>
        <taxon>Eukaryota</taxon>
        <taxon>Sar</taxon>
        <taxon>Alveolata</taxon>
        <taxon>Apicomplexa</taxon>
        <taxon>Conoidasida</taxon>
        <taxon>Coccidia</taxon>
        <taxon>Eucoccidiorida</taxon>
        <taxon>Eimeriorina</taxon>
        <taxon>Cryptosporidiidae</taxon>
        <taxon>Cryptosporidium</taxon>
    </lineage>
</organism>
<gene>
    <name evidence="1" type="ORF">RS030_132034</name>
</gene>
<dbReference type="Proteomes" id="UP001311799">
    <property type="component" value="Unassembled WGS sequence"/>
</dbReference>
<dbReference type="EMBL" id="JAWDEY010000004">
    <property type="protein sequence ID" value="KAK6590802.1"/>
    <property type="molecule type" value="Genomic_DNA"/>
</dbReference>